<comment type="caution">
    <text evidence="2">The sequence shown here is derived from an EMBL/GenBank/DDBJ whole genome shotgun (WGS) entry which is preliminary data.</text>
</comment>
<feature type="non-terminal residue" evidence="2">
    <location>
        <position position="146"/>
    </location>
</feature>
<sequence>TRCPGRSSRAPRRTGRSSHGTRGRLRAEPAGAVTPRRERTGLGALRQAHSAASGWRRDLQGWSEQVSGLSAERAEGAPDPQVVQREQVSGASGGAGGRRTLQMERQVSGPQAERRAGAGTPTGGERTGLGPSRSGMRRAPSTPSSE</sequence>
<organism evidence="2 3">
    <name type="scientific">Staurois parvus</name>
    <dbReference type="NCBI Taxonomy" id="386267"/>
    <lineage>
        <taxon>Eukaryota</taxon>
        <taxon>Metazoa</taxon>
        <taxon>Chordata</taxon>
        <taxon>Craniata</taxon>
        <taxon>Vertebrata</taxon>
        <taxon>Euteleostomi</taxon>
        <taxon>Amphibia</taxon>
        <taxon>Batrachia</taxon>
        <taxon>Anura</taxon>
        <taxon>Neobatrachia</taxon>
        <taxon>Ranoidea</taxon>
        <taxon>Ranidae</taxon>
        <taxon>Staurois</taxon>
    </lineage>
</organism>
<evidence type="ECO:0000313" key="3">
    <source>
        <dbReference type="Proteomes" id="UP001162483"/>
    </source>
</evidence>
<accession>A0ABN9BT73</accession>
<keyword evidence="3" id="KW-1185">Reference proteome</keyword>
<proteinExistence type="predicted"/>
<reference evidence="2" key="1">
    <citation type="submission" date="2023-05" db="EMBL/GenBank/DDBJ databases">
        <authorList>
            <person name="Stuckert A."/>
        </authorList>
    </citation>
    <scope>NUCLEOTIDE SEQUENCE</scope>
</reference>
<feature type="region of interest" description="Disordered" evidence="1">
    <location>
        <begin position="1"/>
        <end position="146"/>
    </location>
</feature>
<protein>
    <submittedName>
        <fullName evidence="2">Uncharacterized protein</fullName>
    </submittedName>
</protein>
<evidence type="ECO:0000256" key="1">
    <source>
        <dbReference type="SAM" id="MobiDB-lite"/>
    </source>
</evidence>
<gene>
    <name evidence="2" type="ORF">SPARVUS_LOCUS3551249</name>
</gene>
<evidence type="ECO:0000313" key="2">
    <source>
        <dbReference type="EMBL" id="CAI9550672.1"/>
    </source>
</evidence>
<feature type="compositionally biased region" description="Basic residues" evidence="1">
    <location>
        <begin position="9"/>
        <end position="24"/>
    </location>
</feature>
<name>A0ABN9BT73_9NEOB</name>
<dbReference type="EMBL" id="CATNWA010005740">
    <property type="protein sequence ID" value="CAI9550672.1"/>
    <property type="molecule type" value="Genomic_DNA"/>
</dbReference>
<dbReference type="Proteomes" id="UP001162483">
    <property type="component" value="Unassembled WGS sequence"/>
</dbReference>
<feature type="non-terminal residue" evidence="2">
    <location>
        <position position="1"/>
    </location>
</feature>